<evidence type="ECO:0000256" key="2">
    <source>
        <dbReference type="SAM" id="MobiDB-lite"/>
    </source>
</evidence>
<evidence type="ECO:0000313" key="6">
    <source>
        <dbReference type="Proteomes" id="UP000519573"/>
    </source>
</evidence>
<keyword evidence="1" id="KW-0732">Signal</keyword>
<dbReference type="AlphaFoldDB" id="A0A7X0TPR3"/>
<dbReference type="Proteomes" id="UP000519573">
    <property type="component" value="Unassembled WGS sequence"/>
</dbReference>
<gene>
    <name evidence="4" type="ORF">HB759_03760</name>
    <name evidence="5" type="ORF">HCB26_06375</name>
</gene>
<evidence type="ECO:0000256" key="1">
    <source>
        <dbReference type="ARBA" id="ARBA00022729"/>
    </source>
</evidence>
<evidence type="ECO:0000313" key="5">
    <source>
        <dbReference type="EMBL" id="MBC2166191.1"/>
    </source>
</evidence>
<reference evidence="6 7" key="1">
    <citation type="submission" date="2020-03" db="EMBL/GenBank/DDBJ databases">
        <title>Soil Listeria distribution.</title>
        <authorList>
            <person name="Liao J."/>
            <person name="Wiedmann M."/>
        </authorList>
    </citation>
    <scope>NUCLEOTIDE SEQUENCE [LARGE SCALE GENOMIC DNA]</scope>
    <source>
        <strain evidence="5 6">FSL L7-0245</strain>
        <strain evidence="4 7">FSL L7-1833</strain>
    </source>
</reference>
<dbReference type="EMBL" id="JAAROL010000001">
    <property type="protein sequence ID" value="MBC1331059.1"/>
    <property type="molecule type" value="Genomic_DNA"/>
</dbReference>
<dbReference type="EMBL" id="JAARYH010000002">
    <property type="protein sequence ID" value="MBC2166191.1"/>
    <property type="molecule type" value="Genomic_DNA"/>
</dbReference>
<feature type="compositionally biased region" description="Basic and acidic residues" evidence="2">
    <location>
        <begin position="38"/>
        <end position="62"/>
    </location>
</feature>
<name>A0A7X0TPR3_9LIST</name>
<sequence>MIILAKKEKVKKPFYKKWWVWAIVVIIAIIALNPAGGGEDKADSTKDTKNEASTPKKADAAKKEKKTNKVGDTVDVGTVAYKVESKSVADTVGSEYLPENAKEKYLVLKVTIKNNGKKPITIADDFFKLMKGDTEFNTDSVASIASNQEKEGSTGMDFFYQELNPESSLTGNVVFDVPESVINDKALQLQVQTGVFGTETGLINLN</sequence>
<proteinExistence type="predicted"/>
<comment type="caution">
    <text evidence="4">The sequence shown here is derived from an EMBL/GenBank/DDBJ whole genome shotgun (WGS) entry which is preliminary data.</text>
</comment>
<feature type="domain" description="DUF4352" evidence="3">
    <location>
        <begin position="69"/>
        <end position="198"/>
    </location>
</feature>
<evidence type="ECO:0000259" key="3">
    <source>
        <dbReference type="Pfam" id="PF11611"/>
    </source>
</evidence>
<dbReference type="InterPro" id="IPR029050">
    <property type="entry name" value="Immunoprotect_excell_Ig-like"/>
</dbReference>
<accession>A0A7X0TPR3</accession>
<dbReference type="Proteomes" id="UP000532866">
    <property type="component" value="Unassembled WGS sequence"/>
</dbReference>
<dbReference type="Pfam" id="PF11611">
    <property type="entry name" value="DUF4352"/>
    <property type="match status" value="1"/>
</dbReference>
<protein>
    <submittedName>
        <fullName evidence="4">DUF4352 domain-containing protein</fullName>
    </submittedName>
</protein>
<dbReference type="Gene3D" id="2.60.40.1240">
    <property type="match status" value="1"/>
</dbReference>
<evidence type="ECO:0000313" key="7">
    <source>
        <dbReference type="Proteomes" id="UP000532866"/>
    </source>
</evidence>
<dbReference type="InterPro" id="IPR029051">
    <property type="entry name" value="DUF4352"/>
</dbReference>
<evidence type="ECO:0000313" key="4">
    <source>
        <dbReference type="EMBL" id="MBC1331059.1"/>
    </source>
</evidence>
<feature type="region of interest" description="Disordered" evidence="2">
    <location>
        <begin position="36"/>
        <end position="67"/>
    </location>
</feature>
<organism evidence="4 7">
    <name type="scientific">Listeria booriae</name>
    <dbReference type="NCBI Taxonomy" id="1552123"/>
    <lineage>
        <taxon>Bacteria</taxon>
        <taxon>Bacillati</taxon>
        <taxon>Bacillota</taxon>
        <taxon>Bacilli</taxon>
        <taxon>Bacillales</taxon>
        <taxon>Listeriaceae</taxon>
        <taxon>Listeria</taxon>
    </lineage>
</organism>